<dbReference type="Pfam" id="PF22689">
    <property type="entry name" value="FGAR-AT_PurM_N-like"/>
    <property type="match status" value="1"/>
</dbReference>
<dbReference type="GO" id="GO:0004642">
    <property type="term" value="F:phosphoribosylformylglycinamidine synthase activity"/>
    <property type="evidence" value="ECO:0007669"/>
    <property type="project" value="UniProtKB-EC"/>
</dbReference>
<dbReference type="HAMAP" id="MF_00419">
    <property type="entry name" value="PurL_1"/>
    <property type="match status" value="1"/>
</dbReference>
<dbReference type="STRING" id="2316362.A0A4Q2DWV4"/>
<evidence type="ECO:0000256" key="11">
    <source>
        <dbReference type="ARBA" id="ARBA00022962"/>
    </source>
</evidence>
<dbReference type="Proteomes" id="UP000290288">
    <property type="component" value="Unassembled WGS sequence"/>
</dbReference>
<accession>A0A4Q2DWV4</accession>
<dbReference type="Gene3D" id="3.90.650.10">
    <property type="entry name" value="PurM-like C-terminal domain"/>
    <property type="match status" value="2"/>
</dbReference>
<evidence type="ECO:0000256" key="10">
    <source>
        <dbReference type="ARBA" id="ARBA00022842"/>
    </source>
</evidence>
<sequence length="1500" mass="162646">MLVLPGTSSISDPRRRALLQSIQLLCPKVTSIDSIHIHLLHATDEAKQEELEEIGGPKRKILERLLNYGDDIALEGTREVLEASLTGKKKAAQNDKDDVVVVYVLPRPGSVSPWSSKATDIARLCDLENHVERLERGNAWVIRLSPAGSLTDSDLASFGHLIHDRMTQALFPSSLPPSQTVFASEAPRPLRIIELVPPSVLSQFGEREFTEEEVEKLKESAKAKLVEANRELGLALASDEVGYLVDAYVGNPARSFGQHKKHVHPYRNPTDAELFMFAQVNSEHCRHKIFNASWTLDGIKQPKSLFSMIRNTEEKCGGQGTISAYSDNAAVLEGHEGVRFGVGRVRTRDTTSSSQYHHVYTSPSAPIPHPILIKVETHNHPTAVSPYPGAATGSGGEIRDEGAVGRGSKPKAGMAGYTVSNLRIPGLVQDWETSEGEKEGYGKPGHIASALDIMLEAPLGASAFNNEFGRPGVVGYWRTFEQRVPAPTPVSSTTTDFAKTQTEVRGYHKPIMIAGGYGTVIPHFSKKQPIQPGSKIIVLGGPSLLIGLGGGAASSLVSGASSADLDFASVQRDNAEMQRRCQQVIDACTSLGLTNPNENPIESIHDVGAGGLSNALPELVHDSGLGAVFDVRDVIVGDKSMSPMEVWCNESQERYVLAVAKERLSVFEGICRRERAPFCVVGEAVDVRQNAGKKGEGEEDENWLIVKDSLFKEDVVRLEMSTLFGKPPKMSREDRTLLVQGQPEFDPTLARFYSTPSSSSSFKDRLANAVDRVLHLPSVGSKNFLITIGDRTITGLVTRDQMVGPYQIPVSDVAVTKSTYGFDVVYGEAISIGERTPLALLNAGASARMAVGESLTNLVAATIGGDLGRVKLSANWMCAASKEGEGQKLYEAVKAIGEELCPVLGVGVPVGKDSMSMSMKWVDREEKKDVTAPLSLIVTAFSPVENIRTTWTPQLQTTVDAVGSKTNAAGEVADTHLVFLDIAEGKKRLGGSALAQVYKEIGVEVPDVDNAHTLKSFLNSCQTLKQIDLHEHDMKPIVLAYHDRSDGGLFTTIAEMCFAGGPDVGVELSLDAVAAYRGDVGEAVKGLFNEELGAVLQVRDDKVGLVTKVFVNAGFPSTSIHVIGRVKTPSRDPNNYNTLSVIHSGEVIFEEKVRDLQAKWGETSYRMQVLRDNPVTAKEEYGLIQDPAHAGLFFDLKFKPTSPLAGIKSPIPRPKVAILREQGVNGQVEMGWAFSAAGFDAYDVHMSDILSGEVTLSAFRGFVACGGFSYGDVLGAGKGWANSVLLHEGARREFEKFFERKDTFVLGVCNGCQFLSHLKEIIPGVHGGQGEGKGGVEWPEFKWNKSERFEGRVAMVEIVDSSITKNSVFFEGMEGSKLPVAVAHGEGRVSFSSSSQSNHETLLEQGLVALRYVDSQGNPTEVYPLNPNGSPGGITGVQTPDGRVLALMPHPERVVMLEANSWYPKKVQDEWGGIGPWFRLFQNARRWCEKVPPTSGVADR</sequence>
<keyword evidence="4" id="KW-0963">Cytoplasm</keyword>
<comment type="pathway">
    <text evidence="1">Purine metabolism; IMP biosynthesis via de novo pathway; 5-amino-1-(5-phospho-D-ribosyl)imidazole from N(2)-formyl-N(1)-(5-phospho-D-ribosyl)glycinamide: step 1/2.</text>
</comment>
<dbReference type="Gene3D" id="3.40.50.880">
    <property type="match status" value="1"/>
</dbReference>
<reference evidence="20 21" key="1">
    <citation type="submission" date="2019-01" db="EMBL/GenBank/DDBJ databases">
        <title>Draft genome sequence of Psathyrella aberdarensis IHI B618.</title>
        <authorList>
            <person name="Buettner E."/>
            <person name="Kellner H."/>
        </authorList>
    </citation>
    <scope>NUCLEOTIDE SEQUENCE [LARGE SCALE GENOMIC DNA]</scope>
    <source>
        <strain evidence="20 21">IHI B618</strain>
    </source>
</reference>
<dbReference type="CDD" id="cd02203">
    <property type="entry name" value="PurL_repeat1"/>
    <property type="match status" value="1"/>
</dbReference>
<dbReference type="GO" id="GO:0005524">
    <property type="term" value="F:ATP binding"/>
    <property type="evidence" value="ECO:0007669"/>
    <property type="project" value="UniProtKB-KW"/>
</dbReference>
<feature type="domain" description="PurM-like C-terminal" evidence="16">
    <location>
        <begin position="988"/>
        <end position="1127"/>
    </location>
</feature>
<dbReference type="FunFam" id="3.40.50.880:FF:000008">
    <property type="entry name" value="Phosphoribosylformylglycinamidine synthase"/>
    <property type="match status" value="1"/>
</dbReference>
<dbReference type="NCBIfam" id="TIGR01735">
    <property type="entry name" value="FGAM_synt"/>
    <property type="match status" value="1"/>
</dbReference>
<evidence type="ECO:0000259" key="19">
    <source>
        <dbReference type="Pfam" id="PF22689"/>
    </source>
</evidence>
<keyword evidence="8" id="KW-0658">Purine biosynthesis</keyword>
<evidence type="ECO:0000256" key="15">
    <source>
        <dbReference type="ARBA" id="ARBA00071729"/>
    </source>
</evidence>
<dbReference type="InterPro" id="IPR055181">
    <property type="entry name" value="FGAR-AT_PurM_N-like"/>
</dbReference>
<dbReference type="SUPFAM" id="SSF82697">
    <property type="entry name" value="PurS-like"/>
    <property type="match status" value="1"/>
</dbReference>
<evidence type="ECO:0000256" key="8">
    <source>
        <dbReference type="ARBA" id="ARBA00022755"/>
    </source>
</evidence>
<gene>
    <name evidence="20" type="ORF">EST38_g1524</name>
</gene>
<comment type="caution">
    <text evidence="20">The sequence shown here is derived from an EMBL/GenBank/DDBJ whole genome shotgun (WGS) entry which is preliminary data.</text>
</comment>
<dbReference type="SUPFAM" id="SSF56042">
    <property type="entry name" value="PurM C-terminal domain-like"/>
    <property type="match status" value="2"/>
</dbReference>
<evidence type="ECO:0000256" key="2">
    <source>
        <dbReference type="ARBA" id="ARBA00008608"/>
    </source>
</evidence>
<keyword evidence="21" id="KW-1185">Reference proteome</keyword>
<evidence type="ECO:0000256" key="14">
    <source>
        <dbReference type="ARBA" id="ARBA00052585"/>
    </source>
</evidence>
<dbReference type="NCBIfam" id="NF003672">
    <property type="entry name" value="PRK05297.1"/>
    <property type="match status" value="1"/>
</dbReference>
<dbReference type="UniPathway" id="UPA00074">
    <property type="reaction ID" value="UER00128"/>
</dbReference>
<dbReference type="GO" id="GO:0005737">
    <property type="term" value="C:cytoplasm"/>
    <property type="evidence" value="ECO:0007669"/>
    <property type="project" value="TreeGrafter"/>
</dbReference>
<comment type="similarity">
    <text evidence="2">In the N-terminal section; belongs to the FGAMS family.</text>
</comment>
<dbReference type="InterPro" id="IPR036604">
    <property type="entry name" value="PurS-like_sf"/>
</dbReference>
<feature type="domain" description="Phosphoribosylformylglycinamidine synthase linker" evidence="17">
    <location>
        <begin position="225"/>
        <end position="288"/>
    </location>
</feature>
<evidence type="ECO:0000256" key="3">
    <source>
        <dbReference type="ARBA" id="ARBA00012747"/>
    </source>
</evidence>
<evidence type="ECO:0000256" key="7">
    <source>
        <dbReference type="ARBA" id="ARBA00022741"/>
    </source>
</evidence>
<dbReference type="EC" id="6.3.5.3" evidence="3"/>
<evidence type="ECO:0000259" key="17">
    <source>
        <dbReference type="Pfam" id="PF18072"/>
    </source>
</evidence>
<evidence type="ECO:0000259" key="16">
    <source>
        <dbReference type="Pfam" id="PF02769"/>
    </source>
</evidence>
<dbReference type="PANTHER" id="PTHR10099:SF1">
    <property type="entry name" value="PHOSPHORIBOSYLFORMYLGLYCINAMIDINE SYNTHASE"/>
    <property type="match status" value="1"/>
</dbReference>
<dbReference type="SMART" id="SM01211">
    <property type="entry name" value="GATase_5"/>
    <property type="match status" value="1"/>
</dbReference>
<evidence type="ECO:0000256" key="13">
    <source>
        <dbReference type="ARBA" id="ARBA00032632"/>
    </source>
</evidence>
<protein>
    <recommendedName>
        <fullName evidence="15">Phosphoribosylformylglycinamidine synthase</fullName>
        <ecNumber evidence="3">6.3.5.3</ecNumber>
    </recommendedName>
    <alternativeName>
        <fullName evidence="13">Formylglycinamide ribonucleotide amidotransferase</fullName>
    </alternativeName>
    <alternativeName>
        <fullName evidence="12">Formylglycinamide ribotide amidotransferase</fullName>
    </alternativeName>
</protein>
<dbReference type="GO" id="GO:0006189">
    <property type="term" value="P:'de novo' IMP biosynthetic process"/>
    <property type="evidence" value="ECO:0007669"/>
    <property type="project" value="UniProtKB-UniPathway"/>
</dbReference>
<keyword evidence="10" id="KW-0460">Magnesium</keyword>
<evidence type="ECO:0000256" key="9">
    <source>
        <dbReference type="ARBA" id="ARBA00022840"/>
    </source>
</evidence>
<keyword evidence="6" id="KW-0479">Metal-binding</keyword>
<name>A0A4Q2DWV4_9AGAR</name>
<evidence type="ECO:0000256" key="12">
    <source>
        <dbReference type="ARBA" id="ARBA00029823"/>
    </source>
</evidence>
<dbReference type="GO" id="GO:0046872">
    <property type="term" value="F:metal ion binding"/>
    <property type="evidence" value="ECO:0007669"/>
    <property type="project" value="UniProtKB-KW"/>
</dbReference>
<dbReference type="Pfam" id="PF13507">
    <property type="entry name" value="GATase_5"/>
    <property type="match status" value="1"/>
</dbReference>
<evidence type="ECO:0000256" key="1">
    <source>
        <dbReference type="ARBA" id="ARBA00004920"/>
    </source>
</evidence>
<dbReference type="Gene3D" id="3.30.1330.10">
    <property type="entry name" value="PurM-like, N-terminal domain"/>
    <property type="match status" value="2"/>
</dbReference>
<feature type="domain" description="Phosphoribosylformylglycinamidine synthase N-terminal" evidence="18">
    <location>
        <begin position="59"/>
        <end position="173"/>
    </location>
</feature>
<evidence type="ECO:0000256" key="5">
    <source>
        <dbReference type="ARBA" id="ARBA00022598"/>
    </source>
</evidence>
<dbReference type="InterPro" id="IPR010918">
    <property type="entry name" value="PurM-like_C_dom"/>
</dbReference>
<evidence type="ECO:0000256" key="4">
    <source>
        <dbReference type="ARBA" id="ARBA00022490"/>
    </source>
</evidence>
<dbReference type="SUPFAM" id="SSF55326">
    <property type="entry name" value="PurM N-terminal domain-like"/>
    <property type="match status" value="2"/>
</dbReference>
<keyword evidence="9" id="KW-0067">ATP-binding</keyword>
<keyword evidence="5" id="KW-0436">Ligase</keyword>
<feature type="domain" description="FGAR-AT PurM N-terminal-like" evidence="19">
    <location>
        <begin position="781"/>
        <end position="943"/>
    </location>
</feature>
<comment type="catalytic activity">
    <reaction evidence="14">
        <text>N(2)-formyl-N(1)-(5-phospho-beta-D-ribosyl)glycinamide + L-glutamine + ATP + H2O = 2-formamido-N(1)-(5-O-phospho-beta-D-ribosyl)acetamidine + L-glutamate + ADP + phosphate + H(+)</text>
        <dbReference type="Rhea" id="RHEA:17129"/>
        <dbReference type="ChEBI" id="CHEBI:15377"/>
        <dbReference type="ChEBI" id="CHEBI:15378"/>
        <dbReference type="ChEBI" id="CHEBI:29985"/>
        <dbReference type="ChEBI" id="CHEBI:30616"/>
        <dbReference type="ChEBI" id="CHEBI:43474"/>
        <dbReference type="ChEBI" id="CHEBI:58359"/>
        <dbReference type="ChEBI" id="CHEBI:147286"/>
        <dbReference type="ChEBI" id="CHEBI:147287"/>
        <dbReference type="ChEBI" id="CHEBI:456216"/>
        <dbReference type="EC" id="6.3.5.3"/>
    </reaction>
</comment>
<dbReference type="InterPro" id="IPR040707">
    <property type="entry name" value="FGAR-AT_N"/>
</dbReference>
<dbReference type="Pfam" id="PF02769">
    <property type="entry name" value="AIRS_C"/>
    <property type="match status" value="2"/>
</dbReference>
<dbReference type="FunFam" id="3.30.1330.10:FF:000005">
    <property type="entry name" value="Phosphoribosylformylglycinamidine synthase"/>
    <property type="match status" value="1"/>
</dbReference>
<dbReference type="FunFam" id="3.90.650.10:FF:000024">
    <property type="entry name" value="Phosphoribosylformylglycinamidine synthase"/>
    <property type="match status" value="1"/>
</dbReference>
<dbReference type="SUPFAM" id="SSF52317">
    <property type="entry name" value="Class I glutamine amidotransferase-like"/>
    <property type="match status" value="1"/>
</dbReference>
<keyword evidence="7" id="KW-0547">Nucleotide-binding</keyword>
<evidence type="ECO:0000313" key="21">
    <source>
        <dbReference type="Proteomes" id="UP000290288"/>
    </source>
</evidence>
<dbReference type="InterPro" id="IPR036676">
    <property type="entry name" value="PurM-like_C_sf"/>
</dbReference>
<dbReference type="CDD" id="cd02204">
    <property type="entry name" value="PurL_repeat2"/>
    <property type="match status" value="1"/>
</dbReference>
<feature type="domain" description="PurM-like C-terminal" evidence="16">
    <location>
        <begin position="531"/>
        <end position="688"/>
    </location>
</feature>
<organism evidence="20 21">
    <name type="scientific">Candolleomyces aberdarensis</name>
    <dbReference type="NCBI Taxonomy" id="2316362"/>
    <lineage>
        <taxon>Eukaryota</taxon>
        <taxon>Fungi</taxon>
        <taxon>Dikarya</taxon>
        <taxon>Basidiomycota</taxon>
        <taxon>Agaricomycotina</taxon>
        <taxon>Agaricomycetes</taxon>
        <taxon>Agaricomycetidae</taxon>
        <taxon>Agaricales</taxon>
        <taxon>Agaricineae</taxon>
        <taxon>Psathyrellaceae</taxon>
        <taxon>Candolleomyces</taxon>
    </lineage>
</organism>
<dbReference type="PANTHER" id="PTHR10099">
    <property type="entry name" value="PHOSPHORIBOSYLFORMYLGLYCINAMIDINE SYNTHASE"/>
    <property type="match status" value="1"/>
</dbReference>
<dbReference type="InterPro" id="IPR041609">
    <property type="entry name" value="PurL_linker"/>
</dbReference>
<keyword evidence="11" id="KW-0315">Glutamine amidotransferase</keyword>
<dbReference type="Gene3D" id="1.10.8.750">
    <property type="entry name" value="Phosphoribosylformylglycinamidine synthase, linker domain"/>
    <property type="match status" value="1"/>
</dbReference>
<dbReference type="InterPro" id="IPR029062">
    <property type="entry name" value="Class_I_gatase-like"/>
</dbReference>
<dbReference type="Pfam" id="PF18076">
    <property type="entry name" value="FGAR-AT_N"/>
    <property type="match status" value="1"/>
</dbReference>
<evidence type="ECO:0000313" key="20">
    <source>
        <dbReference type="EMBL" id="RXW24331.1"/>
    </source>
</evidence>
<dbReference type="InterPro" id="IPR010073">
    <property type="entry name" value="PurL_large"/>
</dbReference>
<dbReference type="PROSITE" id="PS51273">
    <property type="entry name" value="GATASE_TYPE_1"/>
    <property type="match status" value="1"/>
</dbReference>
<dbReference type="EMBL" id="SDEE01000021">
    <property type="protein sequence ID" value="RXW24331.1"/>
    <property type="molecule type" value="Genomic_DNA"/>
</dbReference>
<dbReference type="CDD" id="cd01740">
    <property type="entry name" value="GATase1_FGAR_AT"/>
    <property type="match status" value="1"/>
</dbReference>
<proteinExistence type="inferred from homology"/>
<evidence type="ECO:0000259" key="18">
    <source>
        <dbReference type="Pfam" id="PF18076"/>
    </source>
</evidence>
<dbReference type="Pfam" id="PF18072">
    <property type="entry name" value="FGAR-AT_linker"/>
    <property type="match status" value="1"/>
</dbReference>
<dbReference type="OrthoDB" id="6666987at2759"/>
<dbReference type="SUPFAM" id="SSF109736">
    <property type="entry name" value="FGAM synthase PurL, linker domain"/>
    <property type="match status" value="1"/>
</dbReference>
<dbReference type="InterPro" id="IPR036921">
    <property type="entry name" value="PurM-like_N_sf"/>
</dbReference>
<evidence type="ECO:0000256" key="6">
    <source>
        <dbReference type="ARBA" id="ARBA00022723"/>
    </source>
</evidence>